<organism evidence="1 2">
    <name type="scientific">Anopheles dirus</name>
    <dbReference type="NCBI Taxonomy" id="7168"/>
    <lineage>
        <taxon>Eukaryota</taxon>
        <taxon>Metazoa</taxon>
        <taxon>Ecdysozoa</taxon>
        <taxon>Arthropoda</taxon>
        <taxon>Hexapoda</taxon>
        <taxon>Insecta</taxon>
        <taxon>Pterygota</taxon>
        <taxon>Neoptera</taxon>
        <taxon>Endopterygota</taxon>
        <taxon>Diptera</taxon>
        <taxon>Nematocera</taxon>
        <taxon>Culicoidea</taxon>
        <taxon>Culicidae</taxon>
        <taxon>Anophelinae</taxon>
        <taxon>Anopheles</taxon>
    </lineage>
</organism>
<dbReference type="EnsemblMetazoa" id="ADIR014156-RA">
    <property type="protein sequence ID" value="ADIR014156-PA"/>
    <property type="gene ID" value="ADIR014156"/>
</dbReference>
<name>A0A182NW75_9DIPT</name>
<dbReference type="VEuPathDB" id="VectorBase:ADIR014156"/>
<accession>A0A182NW75</accession>
<proteinExistence type="predicted"/>
<reference evidence="1" key="2">
    <citation type="submission" date="2020-05" db="UniProtKB">
        <authorList>
            <consortium name="EnsemblMetazoa"/>
        </authorList>
    </citation>
    <scope>IDENTIFICATION</scope>
    <source>
        <strain evidence="1">WRAIR2</strain>
    </source>
</reference>
<evidence type="ECO:0000313" key="2">
    <source>
        <dbReference type="Proteomes" id="UP000075884"/>
    </source>
</evidence>
<keyword evidence="2" id="KW-1185">Reference proteome</keyword>
<evidence type="ECO:0000313" key="1">
    <source>
        <dbReference type="EnsemblMetazoa" id="ADIR014156-PA"/>
    </source>
</evidence>
<protein>
    <submittedName>
        <fullName evidence="1">Uncharacterized protein</fullName>
    </submittedName>
</protein>
<dbReference type="AlphaFoldDB" id="A0A182NW75"/>
<reference evidence="2" key="1">
    <citation type="submission" date="2013-03" db="EMBL/GenBank/DDBJ databases">
        <title>The Genome Sequence of Anopheles dirus WRAIR2.</title>
        <authorList>
            <consortium name="The Broad Institute Genomics Platform"/>
            <person name="Neafsey D.E."/>
            <person name="Walton C."/>
            <person name="Walker B."/>
            <person name="Young S.K."/>
            <person name="Zeng Q."/>
            <person name="Gargeya S."/>
            <person name="Fitzgerald M."/>
            <person name="Haas B."/>
            <person name="Abouelleil A."/>
            <person name="Allen A.W."/>
            <person name="Alvarado L."/>
            <person name="Arachchi H.M."/>
            <person name="Berlin A.M."/>
            <person name="Chapman S.B."/>
            <person name="Gainer-Dewar J."/>
            <person name="Goldberg J."/>
            <person name="Griggs A."/>
            <person name="Gujja S."/>
            <person name="Hansen M."/>
            <person name="Howarth C."/>
            <person name="Imamovic A."/>
            <person name="Ireland A."/>
            <person name="Larimer J."/>
            <person name="McCowan C."/>
            <person name="Murphy C."/>
            <person name="Pearson M."/>
            <person name="Poon T.W."/>
            <person name="Priest M."/>
            <person name="Roberts A."/>
            <person name="Saif S."/>
            <person name="Shea T."/>
            <person name="Sisk P."/>
            <person name="Sykes S."/>
            <person name="Wortman J."/>
            <person name="Nusbaum C."/>
            <person name="Birren B."/>
        </authorList>
    </citation>
    <scope>NUCLEOTIDE SEQUENCE [LARGE SCALE GENOMIC DNA]</scope>
    <source>
        <strain evidence="2">WRAIR2</strain>
    </source>
</reference>
<sequence length="70" mass="8301">MEEKTYKILNFAIRFHRFIEQVCQPPTRNQKVLLRRSHNCETAKHASDINRAHPHCVLMRTTLIVSAMRI</sequence>
<dbReference type="Proteomes" id="UP000075884">
    <property type="component" value="Unassembled WGS sequence"/>
</dbReference>